<dbReference type="AlphaFoldDB" id="A0A8K0K2D2"/>
<dbReference type="Proteomes" id="UP000792457">
    <property type="component" value="Unassembled WGS sequence"/>
</dbReference>
<feature type="domain" description="Globin" evidence="7">
    <location>
        <begin position="31"/>
        <end position="136"/>
    </location>
</feature>
<evidence type="ECO:0000313" key="9">
    <source>
        <dbReference type="Proteomes" id="UP000792457"/>
    </source>
</evidence>
<dbReference type="Pfam" id="PF00042">
    <property type="entry name" value="Globin"/>
    <property type="match status" value="1"/>
</dbReference>
<keyword evidence="5" id="KW-0408">Iron</keyword>
<dbReference type="GO" id="GO:0020037">
    <property type="term" value="F:heme binding"/>
    <property type="evidence" value="ECO:0007669"/>
    <property type="project" value="InterPro"/>
</dbReference>
<evidence type="ECO:0000259" key="7">
    <source>
        <dbReference type="PROSITE" id="PS01033"/>
    </source>
</evidence>
<sequence>MGGILSLLYRSGDGPEEMDGPMVDVPDEATGLTPRQKRAVAVTWDIVKKDLKGNGVELLHRFFTKHPQYQKNFKAFADVPLDELPNSKKFQAHANSVVYAVTSIVDNLDDPGCLVEMLRKLGQNHGQRHIPEQAFL</sequence>
<reference evidence="8" key="2">
    <citation type="submission" date="2017-10" db="EMBL/GenBank/DDBJ databases">
        <title>Ladona fulva Genome sequencing and assembly.</title>
        <authorList>
            <person name="Murali S."/>
            <person name="Richards S."/>
            <person name="Bandaranaike D."/>
            <person name="Bellair M."/>
            <person name="Blankenburg K."/>
            <person name="Chao H."/>
            <person name="Dinh H."/>
            <person name="Doddapaneni H."/>
            <person name="Dugan-Rocha S."/>
            <person name="Elkadiri S."/>
            <person name="Gnanaolivu R."/>
            <person name="Hernandez B."/>
            <person name="Skinner E."/>
            <person name="Javaid M."/>
            <person name="Lee S."/>
            <person name="Li M."/>
            <person name="Ming W."/>
            <person name="Munidasa M."/>
            <person name="Muniz J."/>
            <person name="Nguyen L."/>
            <person name="Hughes D."/>
            <person name="Osuji N."/>
            <person name="Pu L.-L."/>
            <person name="Puazo M."/>
            <person name="Qu C."/>
            <person name="Quiroz J."/>
            <person name="Raj R."/>
            <person name="Weissenberger G."/>
            <person name="Xin Y."/>
            <person name="Zou X."/>
            <person name="Han Y."/>
            <person name="Worley K."/>
            <person name="Muzny D."/>
            <person name="Gibbs R."/>
        </authorList>
    </citation>
    <scope>NUCLEOTIDE SEQUENCE</scope>
    <source>
        <strain evidence="8">Sampled in the wild</strain>
    </source>
</reference>
<evidence type="ECO:0000256" key="5">
    <source>
        <dbReference type="ARBA" id="ARBA00023004"/>
    </source>
</evidence>
<protein>
    <recommendedName>
        <fullName evidence="7">Globin domain-containing protein</fullName>
    </recommendedName>
</protein>
<dbReference type="Gene3D" id="1.10.490.10">
    <property type="entry name" value="Globins"/>
    <property type="match status" value="1"/>
</dbReference>
<dbReference type="EMBL" id="KZ308287">
    <property type="protein sequence ID" value="KAG8226556.1"/>
    <property type="molecule type" value="Genomic_DNA"/>
</dbReference>
<dbReference type="InterPro" id="IPR044399">
    <property type="entry name" value="Mb-like_M"/>
</dbReference>
<keyword evidence="3 6" id="KW-0561">Oxygen transport</keyword>
<evidence type="ECO:0000256" key="6">
    <source>
        <dbReference type="RuleBase" id="RU000356"/>
    </source>
</evidence>
<keyword evidence="1 6" id="KW-0813">Transport</keyword>
<evidence type="ECO:0000256" key="2">
    <source>
        <dbReference type="ARBA" id="ARBA00022617"/>
    </source>
</evidence>
<dbReference type="InterPro" id="IPR009050">
    <property type="entry name" value="Globin-like_sf"/>
</dbReference>
<feature type="non-terminal residue" evidence="8">
    <location>
        <position position="136"/>
    </location>
</feature>
<keyword evidence="2 6" id="KW-0349">Heme</keyword>
<evidence type="ECO:0000256" key="4">
    <source>
        <dbReference type="ARBA" id="ARBA00022723"/>
    </source>
</evidence>
<comment type="similarity">
    <text evidence="6">Belongs to the globin family.</text>
</comment>
<dbReference type="CDD" id="cd01040">
    <property type="entry name" value="Mb-like"/>
    <property type="match status" value="1"/>
</dbReference>
<dbReference type="GO" id="GO:0046872">
    <property type="term" value="F:metal ion binding"/>
    <property type="evidence" value="ECO:0007669"/>
    <property type="project" value="UniProtKB-KW"/>
</dbReference>
<dbReference type="PROSITE" id="PS01033">
    <property type="entry name" value="GLOBIN"/>
    <property type="match status" value="1"/>
</dbReference>
<reference evidence="8" key="1">
    <citation type="submission" date="2013-04" db="EMBL/GenBank/DDBJ databases">
        <authorList>
            <person name="Qu J."/>
            <person name="Murali S.C."/>
            <person name="Bandaranaike D."/>
            <person name="Bellair M."/>
            <person name="Blankenburg K."/>
            <person name="Chao H."/>
            <person name="Dinh H."/>
            <person name="Doddapaneni H."/>
            <person name="Downs B."/>
            <person name="Dugan-Rocha S."/>
            <person name="Elkadiri S."/>
            <person name="Gnanaolivu R.D."/>
            <person name="Hernandez B."/>
            <person name="Javaid M."/>
            <person name="Jayaseelan J.C."/>
            <person name="Lee S."/>
            <person name="Li M."/>
            <person name="Ming W."/>
            <person name="Munidasa M."/>
            <person name="Muniz J."/>
            <person name="Nguyen L."/>
            <person name="Ongeri F."/>
            <person name="Osuji N."/>
            <person name="Pu L.-L."/>
            <person name="Puazo M."/>
            <person name="Qu C."/>
            <person name="Quiroz J."/>
            <person name="Raj R."/>
            <person name="Weissenberger G."/>
            <person name="Xin Y."/>
            <person name="Zou X."/>
            <person name="Han Y."/>
            <person name="Richards S."/>
            <person name="Worley K."/>
            <person name="Muzny D."/>
            <person name="Gibbs R."/>
        </authorList>
    </citation>
    <scope>NUCLEOTIDE SEQUENCE</scope>
    <source>
        <strain evidence="8">Sampled in the wild</strain>
    </source>
</reference>
<dbReference type="PANTHER" id="PTHR47217">
    <property type="entry name" value="GLOBIN-LIKE PROTEIN"/>
    <property type="match status" value="1"/>
</dbReference>
<evidence type="ECO:0000313" key="8">
    <source>
        <dbReference type="EMBL" id="KAG8226556.1"/>
    </source>
</evidence>
<comment type="caution">
    <text evidence="8">The sequence shown here is derived from an EMBL/GenBank/DDBJ whole genome shotgun (WGS) entry which is preliminary data.</text>
</comment>
<dbReference type="PANTHER" id="PTHR47217:SF1">
    <property type="entry name" value="GLOBIN-LIKE PROTEIN"/>
    <property type="match status" value="1"/>
</dbReference>
<keyword evidence="4" id="KW-0479">Metal-binding</keyword>
<dbReference type="GO" id="GO:0019825">
    <property type="term" value="F:oxygen binding"/>
    <property type="evidence" value="ECO:0007669"/>
    <property type="project" value="InterPro"/>
</dbReference>
<evidence type="ECO:0000256" key="1">
    <source>
        <dbReference type="ARBA" id="ARBA00022448"/>
    </source>
</evidence>
<proteinExistence type="inferred from homology"/>
<dbReference type="InterPro" id="IPR000971">
    <property type="entry name" value="Globin"/>
</dbReference>
<organism evidence="8 9">
    <name type="scientific">Ladona fulva</name>
    <name type="common">Scarce chaser dragonfly</name>
    <name type="synonym">Libellula fulva</name>
    <dbReference type="NCBI Taxonomy" id="123851"/>
    <lineage>
        <taxon>Eukaryota</taxon>
        <taxon>Metazoa</taxon>
        <taxon>Ecdysozoa</taxon>
        <taxon>Arthropoda</taxon>
        <taxon>Hexapoda</taxon>
        <taxon>Insecta</taxon>
        <taxon>Pterygota</taxon>
        <taxon>Palaeoptera</taxon>
        <taxon>Odonata</taxon>
        <taxon>Epiprocta</taxon>
        <taxon>Anisoptera</taxon>
        <taxon>Libelluloidea</taxon>
        <taxon>Libellulidae</taxon>
        <taxon>Ladona</taxon>
    </lineage>
</organism>
<accession>A0A8K0K2D2</accession>
<gene>
    <name evidence="8" type="ORF">J437_LFUL000639</name>
</gene>
<dbReference type="GO" id="GO:0005344">
    <property type="term" value="F:oxygen carrier activity"/>
    <property type="evidence" value="ECO:0007669"/>
    <property type="project" value="UniProtKB-KW"/>
</dbReference>
<keyword evidence="9" id="KW-1185">Reference proteome</keyword>
<dbReference type="SUPFAM" id="SSF46458">
    <property type="entry name" value="Globin-like"/>
    <property type="match status" value="1"/>
</dbReference>
<dbReference type="InterPro" id="IPR012292">
    <property type="entry name" value="Globin/Proto"/>
</dbReference>
<dbReference type="OrthoDB" id="436496at2759"/>
<evidence type="ECO:0000256" key="3">
    <source>
        <dbReference type="ARBA" id="ARBA00022621"/>
    </source>
</evidence>
<name>A0A8K0K2D2_LADFU</name>